<feature type="compositionally biased region" description="Polar residues" evidence="1">
    <location>
        <begin position="756"/>
        <end position="766"/>
    </location>
</feature>
<feature type="compositionally biased region" description="Low complexity" evidence="1">
    <location>
        <begin position="726"/>
        <end position="737"/>
    </location>
</feature>
<protein>
    <submittedName>
        <fullName evidence="4">Uncharacterized protein LOC102212984 isoform X1</fullName>
    </submittedName>
</protein>
<evidence type="ECO:0000313" key="3">
    <source>
        <dbReference type="Proteomes" id="UP000695023"/>
    </source>
</evidence>
<evidence type="ECO:0000313" key="4">
    <source>
        <dbReference type="RefSeq" id="XP_013771561.1"/>
    </source>
</evidence>
<feature type="chain" id="PRO_5041213602" evidence="2">
    <location>
        <begin position="23"/>
        <end position="782"/>
    </location>
</feature>
<dbReference type="RefSeq" id="XP_013771561.1">
    <property type="nucleotide sequence ID" value="XM_013916107.1"/>
</dbReference>
<feature type="compositionally biased region" description="Basic and acidic residues" evidence="1">
    <location>
        <begin position="315"/>
        <end position="374"/>
    </location>
</feature>
<feature type="region of interest" description="Disordered" evidence="1">
    <location>
        <begin position="146"/>
        <end position="223"/>
    </location>
</feature>
<dbReference type="PANTHER" id="PTHR18839:SF0">
    <property type="entry name" value="MITOTIC INTERACTOR AND SUBSTRATE OF PLK1 ISOFORM X1-RELATED"/>
    <property type="match status" value="1"/>
</dbReference>
<keyword evidence="3" id="KW-1185">Reference proteome</keyword>
<keyword evidence="2" id="KW-0732">Signal</keyword>
<accession>A0A9Y6MC98</accession>
<feature type="compositionally biased region" description="Low complexity" evidence="1">
    <location>
        <begin position="551"/>
        <end position="568"/>
    </location>
</feature>
<feature type="compositionally biased region" description="Basic and acidic residues" evidence="1">
    <location>
        <begin position="740"/>
        <end position="753"/>
    </location>
</feature>
<evidence type="ECO:0000256" key="2">
    <source>
        <dbReference type="SAM" id="SignalP"/>
    </source>
</evidence>
<dbReference type="Proteomes" id="UP000695023">
    <property type="component" value="Unplaced"/>
</dbReference>
<reference evidence="4" key="1">
    <citation type="submission" date="2025-08" db="UniProtKB">
        <authorList>
            <consortium name="RefSeq"/>
        </authorList>
    </citation>
    <scope>IDENTIFICATION</scope>
</reference>
<feature type="region of interest" description="Disordered" evidence="1">
    <location>
        <begin position="300"/>
        <end position="393"/>
    </location>
</feature>
<feature type="compositionally biased region" description="Basic and acidic residues" evidence="1">
    <location>
        <begin position="160"/>
        <end position="186"/>
    </location>
</feature>
<organism evidence="3 4">
    <name type="scientific">Pundamilia nyererei</name>
    <dbReference type="NCBI Taxonomy" id="303518"/>
    <lineage>
        <taxon>Eukaryota</taxon>
        <taxon>Metazoa</taxon>
        <taxon>Chordata</taxon>
        <taxon>Craniata</taxon>
        <taxon>Vertebrata</taxon>
        <taxon>Euteleostomi</taxon>
        <taxon>Actinopterygii</taxon>
        <taxon>Neopterygii</taxon>
        <taxon>Teleostei</taxon>
        <taxon>Neoteleostei</taxon>
        <taxon>Acanthomorphata</taxon>
        <taxon>Ovalentaria</taxon>
        <taxon>Cichlomorphae</taxon>
        <taxon>Cichliformes</taxon>
        <taxon>Cichlidae</taxon>
        <taxon>African cichlids</taxon>
        <taxon>Pseudocrenilabrinae</taxon>
        <taxon>Haplochromini</taxon>
        <taxon>Pundamilia</taxon>
    </lineage>
</organism>
<feature type="region of interest" description="Disordered" evidence="1">
    <location>
        <begin position="528"/>
        <end position="568"/>
    </location>
</feature>
<feature type="compositionally biased region" description="Basic and acidic residues" evidence="1">
    <location>
        <begin position="210"/>
        <end position="223"/>
    </location>
</feature>
<feature type="region of interest" description="Disordered" evidence="1">
    <location>
        <begin position="427"/>
        <end position="509"/>
    </location>
</feature>
<evidence type="ECO:0000256" key="1">
    <source>
        <dbReference type="SAM" id="MobiDB-lite"/>
    </source>
</evidence>
<feature type="compositionally biased region" description="Low complexity" evidence="1">
    <location>
        <begin position="377"/>
        <end position="387"/>
    </location>
</feature>
<feature type="region of interest" description="Disordered" evidence="1">
    <location>
        <begin position="726"/>
        <end position="766"/>
    </location>
</feature>
<dbReference type="InterPro" id="IPR042779">
    <property type="entry name" value="MISP/MISP3-like"/>
</dbReference>
<feature type="region of interest" description="Disordered" evidence="1">
    <location>
        <begin position="55"/>
        <end position="76"/>
    </location>
</feature>
<dbReference type="GeneID" id="102212984"/>
<dbReference type="AlphaFoldDB" id="A0A9Y6MC98"/>
<feature type="compositionally biased region" description="Polar residues" evidence="1">
    <location>
        <begin position="443"/>
        <end position="453"/>
    </location>
</feature>
<feature type="signal peptide" evidence="2">
    <location>
        <begin position="1"/>
        <end position="22"/>
    </location>
</feature>
<name>A0A9Y6MC98_9CICH</name>
<proteinExistence type="predicted"/>
<gene>
    <name evidence="4" type="primary">LOC102212984</name>
</gene>
<dbReference type="PANTHER" id="PTHR18839">
    <property type="entry name" value="MITOTIC INTERACTOR AND SUBSTRATE OF PLK1 MISP FAMILY MEMBER"/>
    <property type="match status" value="1"/>
</dbReference>
<sequence length="782" mass="87836">MRPSSRQRVAAWLLALPLGSGGEECARRGRLEMISFWLLCWKLLRATTGLRRTTPELTDANHDNTSSSRNNPVCPPSPPPLVSAVTMEMSSSAPLRDIERESLFSCHNQEEDQLCLPGVRRVEDEAVGGENRKGDECDYLIFEMGDEKGRDLSESEGGEDEGRGEIEGEDGNERETESDSWGRRETEGDDESRENTEGGEVGGGEEGEDPGTKEEDSWIRGIEEEAKEDVLSDLLFPSDSLLCPSPSEPLGATSHPLEAVSQEVWGPDFTIRDDLSDSHLSDCLQAERVIVYSDSDAGEDQWSAFAPSDITSQIEEERKKDARFEEEEKAKREEEDNEVKADAKNQAQKREVEEYRVGRKDDDEDQMRLRRDLFLRSPSVSSTASSTDPDKKVPVDFCVHEETQSENVSTEHVDFLLARQQWKKMEEEVKGQPIPKPGLRAQGSFQGTHSSLYPPTRSPRLKHREIQIPMPREPPLSSTLSPSSEDSGLDDSSYRSTLEEPETAVEREIRLTLEREERHRRERGMIAHGLPIPRPSSLQTGRSPPRPPACRTPTLSISPTPSCSSSLPRSVYHEMTANNVIILEPDSSSPASRNRLLSSAIGGLSDWPANSDAVPSANVIVVETSNLIIRSASEFCLSSTQLSVEPQESTFTSNPFFKLRSLSSQSLVEQEIRMVRQREEEWKRQREEMWRRKREEEWKRGRERYDTVLVSPGLSDNVTYNVSVVPDRSVSSPSSPSRTRKIERSSLSCDHKFPPSLSSVPRQQNAMAQRWEASLLANQKKS</sequence>
<feature type="compositionally biased region" description="Low complexity" evidence="1">
    <location>
        <begin position="475"/>
        <end position="486"/>
    </location>
</feature>